<dbReference type="InterPro" id="IPR026960">
    <property type="entry name" value="RVT-Znf"/>
</dbReference>
<evidence type="ECO:0000259" key="1">
    <source>
        <dbReference type="Pfam" id="PF13966"/>
    </source>
</evidence>
<evidence type="ECO:0000313" key="3">
    <source>
        <dbReference type="Proteomes" id="UP001396334"/>
    </source>
</evidence>
<organism evidence="2 3">
    <name type="scientific">Hibiscus sabdariffa</name>
    <name type="common">roselle</name>
    <dbReference type="NCBI Taxonomy" id="183260"/>
    <lineage>
        <taxon>Eukaryota</taxon>
        <taxon>Viridiplantae</taxon>
        <taxon>Streptophyta</taxon>
        <taxon>Embryophyta</taxon>
        <taxon>Tracheophyta</taxon>
        <taxon>Spermatophyta</taxon>
        <taxon>Magnoliopsida</taxon>
        <taxon>eudicotyledons</taxon>
        <taxon>Gunneridae</taxon>
        <taxon>Pentapetalae</taxon>
        <taxon>rosids</taxon>
        <taxon>malvids</taxon>
        <taxon>Malvales</taxon>
        <taxon>Malvaceae</taxon>
        <taxon>Malvoideae</taxon>
        <taxon>Hibiscus</taxon>
    </lineage>
</organism>
<dbReference type="Pfam" id="PF13966">
    <property type="entry name" value="zf-RVT"/>
    <property type="match status" value="1"/>
</dbReference>
<feature type="domain" description="Reverse transcriptase zinc-binding" evidence="1">
    <location>
        <begin position="103"/>
        <end position="189"/>
    </location>
</feature>
<proteinExistence type="predicted"/>
<reference evidence="2 3" key="1">
    <citation type="journal article" date="2024" name="G3 (Bethesda)">
        <title>Genome assembly of Hibiscus sabdariffa L. provides insights into metabolisms of medicinal natural products.</title>
        <authorList>
            <person name="Kim T."/>
        </authorList>
    </citation>
    <scope>NUCLEOTIDE SEQUENCE [LARGE SCALE GENOMIC DNA]</scope>
    <source>
        <strain evidence="2">TK-2024</strain>
        <tissue evidence="2">Old leaves</tissue>
    </source>
</reference>
<evidence type="ECO:0000313" key="2">
    <source>
        <dbReference type="EMBL" id="KAK9037295.1"/>
    </source>
</evidence>
<name>A0ABR2TJ38_9ROSI</name>
<accession>A0ABR2TJ38</accession>
<sequence>MVWTDVCENLTWNLGNGRNVDFWHDSWITGIGPLVVHVGTLNQAALPRVSIAAMLTTQGTWNWPLFQHLLPSPVLLRIAVVKELDQLFPEDAVGWGLTTNHNFTIKSTYELRFSSIIGDPDRVWRIIQSFRGLSKIKVFMWLACCDKLMTNLERSRRHFTSDRRCSLCNKEDADVDHVLHHCQSAKSIWALLVDPTKLSEFFSLPFHRNGKKVVDALAKLANSSNFDLVSFVSPPLAIIPLLQGDVVYPSI</sequence>
<comment type="caution">
    <text evidence="2">The sequence shown here is derived from an EMBL/GenBank/DDBJ whole genome shotgun (WGS) entry which is preliminary data.</text>
</comment>
<keyword evidence="3" id="KW-1185">Reference proteome</keyword>
<dbReference type="PANTHER" id="PTHR36617">
    <property type="entry name" value="PROTEIN, PUTATIVE-RELATED"/>
    <property type="match status" value="1"/>
</dbReference>
<dbReference type="Proteomes" id="UP001396334">
    <property type="component" value="Unassembled WGS sequence"/>
</dbReference>
<gene>
    <name evidence="2" type="ORF">V6N11_022214</name>
</gene>
<dbReference type="PANTHER" id="PTHR36617:SF15">
    <property type="entry name" value="REVERSE TRANSCRIPTASE ZINC-BINDING DOMAIN-CONTAINING PROTEIN"/>
    <property type="match status" value="1"/>
</dbReference>
<protein>
    <recommendedName>
        <fullName evidence="1">Reverse transcriptase zinc-binding domain-containing protein</fullName>
    </recommendedName>
</protein>
<dbReference type="EMBL" id="JBBPBN010000005">
    <property type="protein sequence ID" value="KAK9037295.1"/>
    <property type="molecule type" value="Genomic_DNA"/>
</dbReference>